<keyword evidence="11" id="KW-1185">Reference proteome</keyword>
<feature type="transmembrane region" description="Helical" evidence="9">
    <location>
        <begin position="183"/>
        <end position="208"/>
    </location>
</feature>
<evidence type="ECO:0000313" key="12">
    <source>
        <dbReference type="WBParaSite" id="nRc.2.0.1.t00091-RA"/>
    </source>
</evidence>
<feature type="transmembrane region" description="Helical" evidence="9">
    <location>
        <begin position="228"/>
        <end position="246"/>
    </location>
</feature>
<sequence>MDNPQLKHLARLIKRRQWDPLDPTLISECIFATANIFSSLKLVHIFTVNPHLGPLQISIGRMIIDILKFFFVYWLVLFSFACGLNQLFWYYATMRQRECNTFQQEGLLFLNLRLLYAFSVYHSLETLFWTSFNLVELDDVKISDVAPHHQFTEWMGKTLFGTYNFISVVVLLNMLIAMMSNSYSIIIVSGLSVFNSLETLFWAIFGLVDLERLTLKEDHYVTEWAGKTMFGSYGVISLVVLLNMLIAMMSNSYEYIANQADVEWKYARSKLWIEYFEESGTLPPPFNIVPSPKTIYHMLCWVLDRLCHCTMHHRRVKQRSLRLQKILKAVSLKETNYQFVMRSLVKRYVAFVQRVKQQAEGVSEDDVNEIKQDISAFRYELLEILRNAGYATGRASIIQKITSKNKRRSAQAERRLMKGFHLNVEPILEMEAQLQNCRMPIANHAMFKESSLINNLRKKFALNGSTSTFDSINENSVASPTDSMQSFPTRGGCVNGSIETDVSSFSRVKKFSYKLPFPKRFEAMRMEKRRIAGFNPKIRRLSACSSAQYSLVDGGGVRLLPRTNVPRKYTAPAVYHHHYQHHQKDTDHHFEEKEDHHHQHQASDENLLLRRSERMNDPEMMSIRFKELSRKDFVVGGKNLPDSSFVWRKISSASSSQPEIDDEDNSNIHLREVLSSKATVAKKEAMTPCDEDALL</sequence>
<keyword evidence="5" id="KW-0406">Ion transport</keyword>
<evidence type="ECO:0000256" key="6">
    <source>
        <dbReference type="ARBA" id="ARBA00023136"/>
    </source>
</evidence>
<keyword evidence="2" id="KW-0813">Transport</keyword>
<protein>
    <submittedName>
        <fullName evidence="12">Ion transport domain-containing protein</fullName>
    </submittedName>
</protein>
<dbReference type="Pfam" id="PF00520">
    <property type="entry name" value="Ion_trans"/>
    <property type="match status" value="1"/>
</dbReference>
<dbReference type="GO" id="GO:0070679">
    <property type="term" value="F:inositol 1,4,5 trisphosphate binding"/>
    <property type="evidence" value="ECO:0007669"/>
    <property type="project" value="TreeGrafter"/>
</dbReference>
<evidence type="ECO:0000256" key="9">
    <source>
        <dbReference type="SAM" id="Phobius"/>
    </source>
</evidence>
<accession>A0A915HER7</accession>
<organism evidence="11 12">
    <name type="scientific">Romanomermis culicivorax</name>
    <name type="common">Nematode worm</name>
    <dbReference type="NCBI Taxonomy" id="13658"/>
    <lineage>
        <taxon>Eukaryota</taxon>
        <taxon>Metazoa</taxon>
        <taxon>Ecdysozoa</taxon>
        <taxon>Nematoda</taxon>
        <taxon>Enoplea</taxon>
        <taxon>Dorylaimia</taxon>
        <taxon>Mermithida</taxon>
        <taxon>Mermithoidea</taxon>
        <taxon>Mermithidae</taxon>
        <taxon>Romanomermis</taxon>
    </lineage>
</organism>
<dbReference type="GO" id="GO:0034703">
    <property type="term" value="C:cation channel complex"/>
    <property type="evidence" value="ECO:0007669"/>
    <property type="project" value="TreeGrafter"/>
</dbReference>
<dbReference type="PRINTS" id="PR01097">
    <property type="entry name" value="TRNSRECEPTRP"/>
</dbReference>
<evidence type="ECO:0000256" key="3">
    <source>
        <dbReference type="ARBA" id="ARBA00022692"/>
    </source>
</evidence>
<keyword evidence="3 9" id="KW-0812">Transmembrane</keyword>
<evidence type="ECO:0000256" key="4">
    <source>
        <dbReference type="ARBA" id="ARBA00022989"/>
    </source>
</evidence>
<dbReference type="WBParaSite" id="nRc.2.0.1.t00091-RA">
    <property type="protein sequence ID" value="nRc.2.0.1.t00091-RA"/>
    <property type="gene ID" value="nRc.2.0.1.g00091"/>
</dbReference>
<evidence type="ECO:0000256" key="2">
    <source>
        <dbReference type="ARBA" id="ARBA00022448"/>
    </source>
</evidence>
<dbReference type="Proteomes" id="UP000887565">
    <property type="component" value="Unplaced"/>
</dbReference>
<evidence type="ECO:0000256" key="5">
    <source>
        <dbReference type="ARBA" id="ARBA00023065"/>
    </source>
</evidence>
<evidence type="ECO:0000256" key="7">
    <source>
        <dbReference type="ARBA" id="ARBA00023303"/>
    </source>
</evidence>
<keyword evidence="6 9" id="KW-0472">Membrane</keyword>
<feature type="transmembrane region" description="Helical" evidence="9">
    <location>
        <begin position="154"/>
        <end position="176"/>
    </location>
</feature>
<dbReference type="GO" id="GO:0015279">
    <property type="term" value="F:store-operated calcium channel activity"/>
    <property type="evidence" value="ECO:0007669"/>
    <property type="project" value="TreeGrafter"/>
</dbReference>
<name>A0A915HER7_ROMCU</name>
<feature type="transmembrane region" description="Helical" evidence="9">
    <location>
        <begin position="71"/>
        <end position="93"/>
    </location>
</feature>
<reference evidence="12" key="1">
    <citation type="submission" date="2022-11" db="UniProtKB">
        <authorList>
            <consortium name="WormBaseParasite"/>
        </authorList>
    </citation>
    <scope>IDENTIFICATION</scope>
</reference>
<feature type="domain" description="Ion transport" evidence="10">
    <location>
        <begin position="30"/>
        <end position="184"/>
    </location>
</feature>
<evidence type="ECO:0000313" key="11">
    <source>
        <dbReference type="Proteomes" id="UP000887565"/>
    </source>
</evidence>
<dbReference type="PANTHER" id="PTHR10117:SF54">
    <property type="entry name" value="TRANSIENT RECEPTOR POTENTIAL-GAMMA PROTEIN"/>
    <property type="match status" value="1"/>
</dbReference>
<dbReference type="InterPro" id="IPR002153">
    <property type="entry name" value="TRPC_channel"/>
</dbReference>
<evidence type="ECO:0000259" key="10">
    <source>
        <dbReference type="Pfam" id="PF00520"/>
    </source>
</evidence>
<comment type="subcellular location">
    <subcellularLocation>
        <location evidence="1">Membrane</location>
        <topology evidence="1">Multi-pass membrane protein</topology>
    </subcellularLocation>
</comment>
<dbReference type="AlphaFoldDB" id="A0A915HER7"/>
<keyword evidence="4 9" id="KW-1133">Transmembrane helix</keyword>
<dbReference type="GO" id="GO:0051480">
    <property type="term" value="P:regulation of cytosolic calcium ion concentration"/>
    <property type="evidence" value="ECO:0007669"/>
    <property type="project" value="TreeGrafter"/>
</dbReference>
<keyword evidence="7" id="KW-0407">Ion channel</keyword>
<dbReference type="GO" id="GO:0005886">
    <property type="term" value="C:plasma membrane"/>
    <property type="evidence" value="ECO:0007669"/>
    <property type="project" value="TreeGrafter"/>
</dbReference>
<evidence type="ECO:0000256" key="1">
    <source>
        <dbReference type="ARBA" id="ARBA00004141"/>
    </source>
</evidence>
<evidence type="ECO:0000256" key="8">
    <source>
        <dbReference type="SAM" id="MobiDB-lite"/>
    </source>
</evidence>
<dbReference type="PANTHER" id="PTHR10117">
    <property type="entry name" value="TRANSIENT RECEPTOR POTENTIAL CHANNEL"/>
    <property type="match status" value="1"/>
</dbReference>
<proteinExistence type="predicted"/>
<feature type="region of interest" description="Disordered" evidence="8">
    <location>
        <begin position="583"/>
        <end position="606"/>
    </location>
</feature>
<dbReference type="InterPro" id="IPR005821">
    <property type="entry name" value="Ion_trans_dom"/>
</dbReference>